<dbReference type="InterPro" id="IPR009056">
    <property type="entry name" value="Cyt_c-like_dom"/>
</dbReference>
<keyword evidence="2 6" id="KW-0349">Heme</keyword>
<keyword evidence="7" id="KW-0732">Signal</keyword>
<keyword evidence="4" id="KW-0249">Electron transport</keyword>
<reference evidence="9 10" key="1">
    <citation type="submission" date="2019-11" db="EMBL/GenBank/DDBJ databases">
        <title>Draft Genome Sequences of Six Type Strains of the Genus Massilia.</title>
        <authorList>
            <person name="Miess H."/>
            <person name="Frediansyah A."/>
            <person name="Goeker M."/>
            <person name="Gross H."/>
        </authorList>
    </citation>
    <scope>NUCLEOTIDE SEQUENCE [LARGE SCALE GENOMIC DNA]</scope>
    <source>
        <strain evidence="9 10">DSM 17513</strain>
    </source>
</reference>
<gene>
    <name evidence="9" type="ORF">GJV26_18385</name>
</gene>
<dbReference type="Proteomes" id="UP000431684">
    <property type="component" value="Unassembled WGS sequence"/>
</dbReference>
<protein>
    <submittedName>
        <fullName evidence="9">C-type cytochrome</fullName>
    </submittedName>
</protein>
<keyword evidence="1" id="KW-0813">Transport</keyword>
<evidence type="ECO:0000256" key="7">
    <source>
        <dbReference type="SAM" id="SignalP"/>
    </source>
</evidence>
<dbReference type="PANTHER" id="PTHR35008">
    <property type="entry name" value="BLL4482 PROTEIN-RELATED"/>
    <property type="match status" value="1"/>
</dbReference>
<dbReference type="SUPFAM" id="SSF46626">
    <property type="entry name" value="Cytochrome c"/>
    <property type="match status" value="1"/>
</dbReference>
<keyword evidence="5 6" id="KW-0408">Iron</keyword>
<dbReference type="GO" id="GO:0020037">
    <property type="term" value="F:heme binding"/>
    <property type="evidence" value="ECO:0007669"/>
    <property type="project" value="InterPro"/>
</dbReference>
<evidence type="ECO:0000256" key="5">
    <source>
        <dbReference type="ARBA" id="ARBA00023004"/>
    </source>
</evidence>
<keyword evidence="10" id="KW-1185">Reference proteome</keyword>
<evidence type="ECO:0000256" key="4">
    <source>
        <dbReference type="ARBA" id="ARBA00022982"/>
    </source>
</evidence>
<accession>A0A6I3XIR6</accession>
<evidence type="ECO:0000256" key="1">
    <source>
        <dbReference type="ARBA" id="ARBA00022448"/>
    </source>
</evidence>
<feature type="chain" id="PRO_5026069439" evidence="7">
    <location>
        <begin position="27"/>
        <end position="135"/>
    </location>
</feature>
<dbReference type="OrthoDB" id="9757546at2"/>
<dbReference type="GO" id="GO:0009055">
    <property type="term" value="F:electron transfer activity"/>
    <property type="evidence" value="ECO:0007669"/>
    <property type="project" value="InterPro"/>
</dbReference>
<feature type="signal peptide" evidence="7">
    <location>
        <begin position="1"/>
        <end position="26"/>
    </location>
</feature>
<dbReference type="InterPro" id="IPR051459">
    <property type="entry name" value="Cytochrome_c-type_DH"/>
</dbReference>
<evidence type="ECO:0000313" key="9">
    <source>
        <dbReference type="EMBL" id="MUI14410.1"/>
    </source>
</evidence>
<evidence type="ECO:0000256" key="6">
    <source>
        <dbReference type="PROSITE-ProRule" id="PRU00433"/>
    </source>
</evidence>
<sequence>MMKPFGSTVLAAVFTIAALVPAAAGAADVPQMSSGYTFAQKDGKALYAASCQGCHMAKGEGAHGAGFYPKLAGNPLVQSPEYIVHRVANGYRGMPAFAGMMDDEQIAAVVTYVRQSFGKPDAPATTAADVRKLRQ</sequence>
<dbReference type="Pfam" id="PF13442">
    <property type="entry name" value="Cytochrome_CBB3"/>
    <property type="match status" value="1"/>
</dbReference>
<dbReference type="AlphaFoldDB" id="A0A6I3XIR6"/>
<comment type="caution">
    <text evidence="9">The sequence shown here is derived from an EMBL/GenBank/DDBJ whole genome shotgun (WGS) entry which is preliminary data.</text>
</comment>
<dbReference type="PROSITE" id="PS51007">
    <property type="entry name" value="CYTC"/>
    <property type="match status" value="1"/>
</dbReference>
<dbReference type="PANTHER" id="PTHR35008:SF9">
    <property type="entry name" value="CYTOCHROME C DOMAIN-CONTAINING PROTEIN"/>
    <property type="match status" value="1"/>
</dbReference>
<proteinExistence type="predicted"/>
<evidence type="ECO:0000256" key="3">
    <source>
        <dbReference type="ARBA" id="ARBA00022723"/>
    </source>
</evidence>
<evidence type="ECO:0000256" key="2">
    <source>
        <dbReference type="ARBA" id="ARBA00022617"/>
    </source>
</evidence>
<dbReference type="GO" id="GO:0005506">
    <property type="term" value="F:iron ion binding"/>
    <property type="evidence" value="ECO:0007669"/>
    <property type="project" value="InterPro"/>
</dbReference>
<keyword evidence="3 6" id="KW-0479">Metal-binding</keyword>
<dbReference type="InterPro" id="IPR036909">
    <property type="entry name" value="Cyt_c-like_dom_sf"/>
</dbReference>
<dbReference type="PRINTS" id="PR00605">
    <property type="entry name" value="CYTCHROMECIC"/>
</dbReference>
<evidence type="ECO:0000259" key="8">
    <source>
        <dbReference type="PROSITE" id="PS51007"/>
    </source>
</evidence>
<evidence type="ECO:0000313" key="10">
    <source>
        <dbReference type="Proteomes" id="UP000431684"/>
    </source>
</evidence>
<dbReference type="InterPro" id="IPR008168">
    <property type="entry name" value="Cyt_C_IC"/>
</dbReference>
<name>A0A6I3XIR6_9BURK</name>
<feature type="domain" description="Cytochrome c" evidence="8">
    <location>
        <begin position="38"/>
        <end position="117"/>
    </location>
</feature>
<organism evidence="9 10">
    <name type="scientific">Pseudoduganella dura</name>
    <dbReference type="NCBI Taxonomy" id="321982"/>
    <lineage>
        <taxon>Bacteria</taxon>
        <taxon>Pseudomonadati</taxon>
        <taxon>Pseudomonadota</taxon>
        <taxon>Betaproteobacteria</taxon>
        <taxon>Burkholderiales</taxon>
        <taxon>Oxalobacteraceae</taxon>
        <taxon>Telluria group</taxon>
        <taxon>Pseudoduganella</taxon>
    </lineage>
</organism>
<dbReference type="RefSeq" id="WP_155710106.1">
    <property type="nucleotide sequence ID" value="NZ_BMWU01000031.1"/>
</dbReference>
<dbReference type="EMBL" id="WNWM01000002">
    <property type="protein sequence ID" value="MUI14410.1"/>
    <property type="molecule type" value="Genomic_DNA"/>
</dbReference>
<dbReference type="Gene3D" id="1.10.760.10">
    <property type="entry name" value="Cytochrome c-like domain"/>
    <property type="match status" value="1"/>
</dbReference>